<dbReference type="EMBL" id="CADCVF010000013">
    <property type="protein sequence ID" value="CAA9447803.1"/>
    <property type="molecule type" value="Genomic_DNA"/>
</dbReference>
<gene>
    <name evidence="1" type="ORF">AVDCRST_MAG58-602</name>
</gene>
<organism evidence="1">
    <name type="scientific">uncultured Rubrobacteraceae bacterium</name>
    <dbReference type="NCBI Taxonomy" id="349277"/>
    <lineage>
        <taxon>Bacteria</taxon>
        <taxon>Bacillati</taxon>
        <taxon>Actinomycetota</taxon>
        <taxon>Rubrobacteria</taxon>
        <taxon>Rubrobacterales</taxon>
        <taxon>Rubrobacteraceae</taxon>
        <taxon>environmental samples</taxon>
    </lineage>
</organism>
<evidence type="ECO:0000313" key="1">
    <source>
        <dbReference type="EMBL" id="CAA9447803.1"/>
    </source>
</evidence>
<proteinExistence type="predicted"/>
<accession>A0A6J4QP71</accession>
<evidence type="ECO:0008006" key="2">
    <source>
        <dbReference type="Google" id="ProtNLM"/>
    </source>
</evidence>
<protein>
    <recommendedName>
        <fullName evidence="2">RiboL-PSP-HEPN domain-containing protein</fullName>
    </recommendedName>
</protein>
<name>A0A6J4QP71_9ACTN</name>
<reference evidence="1" key="1">
    <citation type="submission" date="2020-02" db="EMBL/GenBank/DDBJ databases">
        <authorList>
            <person name="Meier V. D."/>
        </authorList>
    </citation>
    <scope>NUCLEOTIDE SEQUENCE</scope>
    <source>
        <strain evidence="1">AVDCRST_MAG58</strain>
    </source>
</reference>
<sequence>MEGGRKKGPKDAVYRKYRWYAEHLTLLEAINSFEVFYKQTLIALASALREFVPPGNIKGAIDGRVLWSTTGEVNIAALLFEHQLFHDLDNVDKATQMLINARRYNVNNPKSPLNETVKAIQAIFQVRHTLSHNGGLVTGSDSTKLKV</sequence>
<dbReference type="AlphaFoldDB" id="A0A6J4QP71"/>